<evidence type="ECO:0000256" key="1">
    <source>
        <dbReference type="SAM" id="Coils"/>
    </source>
</evidence>
<keyword evidence="2" id="KW-0472">Membrane</keyword>
<feature type="transmembrane region" description="Helical" evidence="2">
    <location>
        <begin position="543"/>
        <end position="567"/>
    </location>
</feature>
<feature type="transmembrane region" description="Helical" evidence="2">
    <location>
        <begin position="612"/>
        <end position="635"/>
    </location>
</feature>
<dbReference type="AlphaFoldDB" id="A0A449BJK5"/>
<keyword evidence="2" id="KW-1133">Transmembrane helix</keyword>
<evidence type="ECO:0000313" key="3">
    <source>
        <dbReference type="EMBL" id="VEU82573.1"/>
    </source>
</evidence>
<keyword evidence="1" id="KW-0175">Coiled coil</keyword>
<sequence>MAQFDKGGHLIVKGKQYQIGDLVGKLIYIPGNHLANYLQDIGLNIPRKLRMGVLKNVLRQSVEKTIEERKSLADEMGYRLTWFSRYTDSQLVNLLEWYKSPSLSRKYLEEFWVVLLGHLVEKGVSENDLLYLFEEATKAETTHVLPQSKQFNQQIEDVLYDEKGEIDGVTQDAFRPVTYKASTLTELRAIDDKFDAPIPKRLKKQEVLDIILVKLRERGQLTRELEDKLSGQNILLLERYAKDNDIKVSTELKKEEIIEYILSNAKETKEAYFVPASSAVYEKQVDEVEESFTSEVTSNLEETVQEEKMEEVKEETKEEVKEEIKQEVIEKEVVKEVYRESVDYKPEFERLAKAFEQLAVAFEKKEFVVNINPVVSIDEPTKPVQVDNAQIIKELLKEEEDFPVNIQPTQASQQPVVVQQIGEALGVPVQTPVEVKKNKKGEVVAEAPFAPIKVGKQFKMAKGLSKLAGLFALLSSIIWLAFAVVVLPIENFSQLDFINGYIPFYDLTQINVWYLVGGGAFLFLMNLILAIRLFKVKLKRASAIFFGIIELATGFGITGLLMLIGSFRKAQPIYKPHPQDGVGRIVEAINNLGTNLGGKKQKGESGKKAGRAIFMIFFVILAIVFAVLLILFLIWRLDFTYGYENIEVMNFGPWLRDNIIIKLFGKSHFKS</sequence>
<protein>
    <submittedName>
        <fullName evidence="3">Uncharacterized protein</fullName>
    </submittedName>
</protein>
<evidence type="ECO:0000313" key="4">
    <source>
        <dbReference type="Proteomes" id="UP000290909"/>
    </source>
</evidence>
<organism evidence="3 4">
    <name type="scientific">Acholeplasma hippikon</name>
    <dbReference type="NCBI Taxonomy" id="264636"/>
    <lineage>
        <taxon>Bacteria</taxon>
        <taxon>Bacillati</taxon>
        <taxon>Mycoplasmatota</taxon>
        <taxon>Mollicutes</taxon>
        <taxon>Acholeplasmatales</taxon>
        <taxon>Acholeplasmataceae</taxon>
        <taxon>Acholeplasma</taxon>
    </lineage>
</organism>
<feature type="transmembrane region" description="Helical" evidence="2">
    <location>
        <begin position="512"/>
        <end position="531"/>
    </location>
</feature>
<reference evidence="3 4" key="1">
    <citation type="submission" date="2019-01" db="EMBL/GenBank/DDBJ databases">
        <authorList>
            <consortium name="Pathogen Informatics"/>
        </authorList>
    </citation>
    <scope>NUCLEOTIDE SEQUENCE [LARGE SCALE GENOMIC DNA]</scope>
    <source>
        <strain evidence="3 4">NCTC10172</strain>
    </source>
</reference>
<evidence type="ECO:0000256" key="2">
    <source>
        <dbReference type="SAM" id="Phobius"/>
    </source>
</evidence>
<keyword evidence="4" id="KW-1185">Reference proteome</keyword>
<accession>A0A449BJK5</accession>
<dbReference type="RefSeq" id="WP_035369321.1">
    <property type="nucleotide sequence ID" value="NZ_LR215050.1"/>
</dbReference>
<keyword evidence="2" id="KW-0812">Transmembrane</keyword>
<dbReference type="Proteomes" id="UP000290909">
    <property type="component" value="Chromosome"/>
</dbReference>
<name>A0A449BJK5_9MOLU</name>
<feature type="coiled-coil region" evidence="1">
    <location>
        <begin position="306"/>
        <end position="337"/>
    </location>
</feature>
<feature type="transmembrane region" description="Helical" evidence="2">
    <location>
        <begin position="467"/>
        <end position="489"/>
    </location>
</feature>
<proteinExistence type="predicted"/>
<dbReference type="STRING" id="1408416.GCA_000702765_00894"/>
<dbReference type="EMBL" id="LR215050">
    <property type="protein sequence ID" value="VEU82573.1"/>
    <property type="molecule type" value="Genomic_DNA"/>
</dbReference>
<gene>
    <name evidence="3" type="ORF">NCTC10172_00590</name>
</gene>
<dbReference type="KEGG" id="ahk:NCTC10172_00590"/>